<feature type="transmembrane region" description="Helical" evidence="2">
    <location>
        <begin position="20"/>
        <end position="38"/>
    </location>
</feature>
<dbReference type="VEuPathDB" id="VectorBase:CQUJHB005672"/>
<dbReference type="PANTHER" id="PTHR42908">
    <property type="entry name" value="TRANSLATION ELONGATION FACTOR-RELATED"/>
    <property type="match status" value="1"/>
</dbReference>
<dbReference type="PANTHER" id="PTHR42908:SF6">
    <property type="entry name" value="116 KDA U5 SMALL NUCLEAR RIBONUCLEOPROTEIN COMPONENT"/>
    <property type="match status" value="1"/>
</dbReference>
<evidence type="ECO:0000313" key="3">
    <source>
        <dbReference type="EMBL" id="EDS28833.1"/>
    </source>
</evidence>
<dbReference type="GO" id="GO:0071007">
    <property type="term" value="C:U2-type catalytic step 2 spliceosome"/>
    <property type="evidence" value="ECO:0007669"/>
    <property type="project" value="TreeGrafter"/>
</dbReference>
<feature type="compositionally biased region" description="Polar residues" evidence="1">
    <location>
        <begin position="230"/>
        <end position="241"/>
    </location>
</feature>
<keyword evidence="2" id="KW-0472">Membrane</keyword>
<dbReference type="AlphaFoldDB" id="B0XHY7"/>
<dbReference type="GO" id="GO:0003924">
    <property type="term" value="F:GTPase activity"/>
    <property type="evidence" value="ECO:0007669"/>
    <property type="project" value="TreeGrafter"/>
</dbReference>
<dbReference type="GO" id="GO:0003746">
    <property type="term" value="F:translation elongation factor activity"/>
    <property type="evidence" value="ECO:0007669"/>
    <property type="project" value="UniProtKB-KW"/>
</dbReference>
<proteinExistence type="predicted"/>
<dbReference type="SUPFAM" id="SSF50447">
    <property type="entry name" value="Translation proteins"/>
    <property type="match status" value="1"/>
</dbReference>
<gene>
    <name evidence="4" type="primary">6053109</name>
    <name evidence="3" type="ORF">CpipJ_CPIJ018987</name>
</gene>
<dbReference type="EnsemblMetazoa" id="CPIJ018987-RA">
    <property type="protein sequence ID" value="CPIJ018987-PA"/>
    <property type="gene ID" value="CPIJ018987"/>
</dbReference>
<dbReference type="Gene3D" id="3.30.70.240">
    <property type="match status" value="1"/>
</dbReference>
<dbReference type="GO" id="GO:0005829">
    <property type="term" value="C:cytosol"/>
    <property type="evidence" value="ECO:0007669"/>
    <property type="project" value="TreeGrafter"/>
</dbReference>
<keyword evidence="3" id="KW-0648">Protein biosynthesis</keyword>
<evidence type="ECO:0000313" key="5">
    <source>
        <dbReference type="Proteomes" id="UP000002320"/>
    </source>
</evidence>
<keyword evidence="2" id="KW-1133">Transmembrane helix</keyword>
<dbReference type="Gene3D" id="2.40.30.10">
    <property type="entry name" value="Translation factors"/>
    <property type="match status" value="1"/>
</dbReference>
<feature type="region of interest" description="Disordered" evidence="1">
    <location>
        <begin position="274"/>
        <end position="293"/>
    </location>
</feature>
<dbReference type="InterPro" id="IPR009000">
    <property type="entry name" value="Transl_B-barrel_sf"/>
</dbReference>
<keyword evidence="5" id="KW-1185">Reference proteome</keyword>
<keyword evidence="3" id="KW-0251">Elongation factor</keyword>
<sequence>MLHLIFYDHGVPAAIVSKGIILNAAIFGAICLAARAILAVSRFFLLEVAAVNFALGLSYGGLNCDQNAQLMVHSLKIYPTEDCTFFQVLARNMSGTLHAGQEVRMLGVNYSLVGEEDSRTLRVGRVVETSSPNCFAKTANQMNDDCKTAGEGPGRGRGEFFQVNYDWELLASRSIKIEHHQTSHHSPNILLMARCSSKRTIPCSAPSKTPSWKSFSRVRVMVHSARNPFGTLSSKLSTNSSPRKRSTAEPHPSSWNRISSSKCKPPPIAFPPCTPPLAGDVATSPLTHPSPVPRHRFVRLETDLRTHTQGQVFCLSVFHHWQIVPGDPQEHRHQPVG</sequence>
<dbReference type="STRING" id="7176.B0XHY7"/>
<dbReference type="OrthoDB" id="364892at2759"/>
<protein>
    <submittedName>
        <fullName evidence="3 4">Elongation factor protein 1</fullName>
    </submittedName>
</protein>
<evidence type="ECO:0000313" key="4">
    <source>
        <dbReference type="EnsemblMetazoa" id="CPIJ018987-PA"/>
    </source>
</evidence>
<evidence type="ECO:0000256" key="2">
    <source>
        <dbReference type="SAM" id="Phobius"/>
    </source>
</evidence>
<dbReference type="eggNOG" id="KOG0468">
    <property type="taxonomic scope" value="Eukaryota"/>
</dbReference>
<dbReference type="Proteomes" id="UP000002320">
    <property type="component" value="Unassembled WGS sequence"/>
</dbReference>
<reference evidence="4" key="2">
    <citation type="submission" date="2020-05" db="UniProtKB">
        <authorList>
            <consortium name="EnsemblMetazoa"/>
        </authorList>
    </citation>
    <scope>IDENTIFICATION</scope>
    <source>
        <strain evidence="4">JHB</strain>
    </source>
</reference>
<dbReference type="HOGENOM" id="CLU_824534_0_0_1"/>
<dbReference type="VEuPathDB" id="VectorBase:CPIJ018987"/>
<evidence type="ECO:0000256" key="1">
    <source>
        <dbReference type="SAM" id="MobiDB-lite"/>
    </source>
</evidence>
<dbReference type="GO" id="GO:0030623">
    <property type="term" value="F:U5 snRNA binding"/>
    <property type="evidence" value="ECO:0007669"/>
    <property type="project" value="TreeGrafter"/>
</dbReference>
<accession>B0XHY7</accession>
<dbReference type="InterPro" id="IPR035647">
    <property type="entry name" value="EFG_III/V"/>
</dbReference>
<feature type="compositionally biased region" description="Polar residues" evidence="1">
    <location>
        <begin position="253"/>
        <end position="262"/>
    </location>
</feature>
<feature type="transmembrane region" description="Helical" evidence="2">
    <location>
        <begin position="43"/>
        <end position="62"/>
    </location>
</feature>
<dbReference type="GO" id="GO:0046540">
    <property type="term" value="C:U4/U6 x U5 tri-snRNP complex"/>
    <property type="evidence" value="ECO:0007669"/>
    <property type="project" value="TreeGrafter"/>
</dbReference>
<name>B0XHY7_CULQU</name>
<dbReference type="GO" id="GO:0000398">
    <property type="term" value="P:mRNA splicing, via spliceosome"/>
    <property type="evidence" value="ECO:0007669"/>
    <property type="project" value="TreeGrafter"/>
</dbReference>
<dbReference type="SUPFAM" id="SSF54980">
    <property type="entry name" value="EF-G C-terminal domain-like"/>
    <property type="match status" value="1"/>
</dbReference>
<feature type="region of interest" description="Disordered" evidence="1">
    <location>
        <begin position="229"/>
        <end position="263"/>
    </location>
</feature>
<organism>
    <name type="scientific">Culex quinquefasciatus</name>
    <name type="common">Southern house mosquito</name>
    <name type="synonym">Culex pungens</name>
    <dbReference type="NCBI Taxonomy" id="7176"/>
    <lineage>
        <taxon>Eukaryota</taxon>
        <taxon>Metazoa</taxon>
        <taxon>Ecdysozoa</taxon>
        <taxon>Arthropoda</taxon>
        <taxon>Hexapoda</taxon>
        <taxon>Insecta</taxon>
        <taxon>Pterygota</taxon>
        <taxon>Neoptera</taxon>
        <taxon>Endopterygota</taxon>
        <taxon>Diptera</taxon>
        <taxon>Nematocera</taxon>
        <taxon>Culicoidea</taxon>
        <taxon>Culicidae</taxon>
        <taxon>Culicinae</taxon>
        <taxon>Culicini</taxon>
        <taxon>Culex</taxon>
        <taxon>Culex</taxon>
    </lineage>
</organism>
<keyword evidence="2" id="KW-0812">Transmembrane</keyword>
<reference evidence="3" key="1">
    <citation type="submission" date="2007-03" db="EMBL/GenBank/DDBJ databases">
        <title>Annotation of Culex pipiens quinquefasciatus.</title>
        <authorList>
            <consortium name="The Broad Institute Genome Sequencing Platform"/>
            <person name="Atkinson P.W."/>
            <person name="Hemingway J."/>
            <person name="Christensen B.M."/>
            <person name="Higgs S."/>
            <person name="Kodira C."/>
            <person name="Hannick L."/>
            <person name="Megy K."/>
            <person name="O'Leary S."/>
            <person name="Pearson M."/>
            <person name="Haas B.J."/>
            <person name="Mauceli E."/>
            <person name="Wortman J.R."/>
            <person name="Lee N.H."/>
            <person name="Guigo R."/>
            <person name="Stanke M."/>
            <person name="Alvarado L."/>
            <person name="Amedeo P."/>
            <person name="Antoine C.H."/>
            <person name="Arensburger P."/>
            <person name="Bidwell S.L."/>
            <person name="Crawford M."/>
            <person name="Camaro F."/>
            <person name="Devon K."/>
            <person name="Engels R."/>
            <person name="Hammond M."/>
            <person name="Howarth C."/>
            <person name="Koehrsen M."/>
            <person name="Lawson D."/>
            <person name="Montgomery P."/>
            <person name="Nene V."/>
            <person name="Nusbaum C."/>
            <person name="Puiu D."/>
            <person name="Romero-Severson J."/>
            <person name="Severson D.W."/>
            <person name="Shumway M."/>
            <person name="Sisk P."/>
            <person name="Stolte C."/>
            <person name="Zeng Q."/>
            <person name="Eisenstadt E."/>
            <person name="Fraser-Liggett C."/>
            <person name="Strausberg R."/>
            <person name="Galagan J."/>
            <person name="Birren B."/>
            <person name="Collins F.H."/>
        </authorList>
    </citation>
    <scope>NUCLEOTIDE SEQUENCE [LARGE SCALE GENOMIC DNA]</scope>
    <source>
        <strain evidence="3">JHB</strain>
    </source>
</reference>
<dbReference type="KEGG" id="cqu:CpipJ_CPIJ018987"/>
<dbReference type="EMBL" id="DS233230">
    <property type="protein sequence ID" value="EDS28833.1"/>
    <property type="molecule type" value="Genomic_DNA"/>
</dbReference>
<dbReference type="InParanoid" id="B0XHY7"/>